<evidence type="ECO:0000313" key="2">
    <source>
        <dbReference type="Proteomes" id="UP000664144"/>
    </source>
</evidence>
<proteinExistence type="predicted"/>
<dbReference type="RefSeq" id="WP_206986726.1">
    <property type="nucleotide sequence ID" value="NZ_JAFLQZ010000024.1"/>
</dbReference>
<reference evidence="1" key="1">
    <citation type="submission" date="2021-03" db="EMBL/GenBank/DDBJ databases">
        <authorList>
            <person name="Kim M.K."/>
        </authorList>
    </citation>
    <scope>NUCLEOTIDE SEQUENCE</scope>
    <source>
        <strain evidence="1">BT186</strain>
    </source>
</reference>
<comment type="caution">
    <text evidence="1">The sequence shown here is derived from an EMBL/GenBank/DDBJ whole genome shotgun (WGS) entry which is preliminary data.</text>
</comment>
<dbReference type="EMBL" id="JAFLQZ010000024">
    <property type="protein sequence ID" value="MBO0360816.1"/>
    <property type="molecule type" value="Genomic_DNA"/>
</dbReference>
<protein>
    <submittedName>
        <fullName evidence="1">Uncharacterized protein</fullName>
    </submittedName>
</protein>
<accession>A0A939F120</accession>
<name>A0A939F120_9BACT</name>
<evidence type="ECO:0000313" key="1">
    <source>
        <dbReference type="EMBL" id="MBO0360816.1"/>
    </source>
</evidence>
<gene>
    <name evidence="1" type="ORF">J0X19_22845</name>
</gene>
<sequence>MKYGRMLTYRQRNRLLMLGVCVGAAVAYGVALRPTLDLLQLNRQQLSDSRQLQQAPQLTRQLQGQAAHFTWLMRSISNDSARQEGYALDQLTRACRQHRVTLASLSSGEQTSSNGYLLETRIAKLRGDFRGLEQVVHELEYRRPVGRLSSVRFALEEDRKQRRSFLYAYLYVQNISSLQDAKH</sequence>
<dbReference type="AlphaFoldDB" id="A0A939F120"/>
<dbReference type="Proteomes" id="UP000664144">
    <property type="component" value="Unassembled WGS sequence"/>
</dbReference>
<keyword evidence="2" id="KW-1185">Reference proteome</keyword>
<organism evidence="1 2">
    <name type="scientific">Hymenobacter telluris</name>
    <dbReference type="NCBI Taxonomy" id="2816474"/>
    <lineage>
        <taxon>Bacteria</taxon>
        <taxon>Pseudomonadati</taxon>
        <taxon>Bacteroidota</taxon>
        <taxon>Cytophagia</taxon>
        <taxon>Cytophagales</taxon>
        <taxon>Hymenobacteraceae</taxon>
        <taxon>Hymenobacter</taxon>
    </lineage>
</organism>